<comment type="caution">
    <text evidence="2">The sequence shown here is derived from an EMBL/GenBank/DDBJ whole genome shotgun (WGS) entry which is preliminary data.</text>
</comment>
<feature type="compositionally biased region" description="Gly residues" evidence="1">
    <location>
        <begin position="52"/>
        <end position="62"/>
    </location>
</feature>
<organism evidence="2 3">
    <name type="scientific">Macrophomina phaseolina</name>
    <dbReference type="NCBI Taxonomy" id="35725"/>
    <lineage>
        <taxon>Eukaryota</taxon>
        <taxon>Fungi</taxon>
        <taxon>Dikarya</taxon>
        <taxon>Ascomycota</taxon>
        <taxon>Pezizomycotina</taxon>
        <taxon>Dothideomycetes</taxon>
        <taxon>Dothideomycetes incertae sedis</taxon>
        <taxon>Botryosphaeriales</taxon>
        <taxon>Botryosphaeriaceae</taxon>
        <taxon>Macrophomina</taxon>
    </lineage>
</organism>
<gene>
    <name evidence="2" type="ORF">B0J12DRAFT_69161</name>
</gene>
<feature type="compositionally biased region" description="Polar residues" evidence="1">
    <location>
        <begin position="1"/>
        <end position="15"/>
    </location>
</feature>
<name>A0ABQ8GD41_9PEZI</name>
<protein>
    <submittedName>
        <fullName evidence="2">Uncharacterized protein</fullName>
    </submittedName>
</protein>
<reference evidence="2 3" key="1">
    <citation type="journal article" date="2021" name="Nat. Commun.">
        <title>Genetic determinants of endophytism in the Arabidopsis root mycobiome.</title>
        <authorList>
            <person name="Mesny F."/>
            <person name="Miyauchi S."/>
            <person name="Thiergart T."/>
            <person name="Pickel B."/>
            <person name="Atanasova L."/>
            <person name="Karlsson M."/>
            <person name="Huettel B."/>
            <person name="Barry K.W."/>
            <person name="Haridas S."/>
            <person name="Chen C."/>
            <person name="Bauer D."/>
            <person name="Andreopoulos W."/>
            <person name="Pangilinan J."/>
            <person name="LaButti K."/>
            <person name="Riley R."/>
            <person name="Lipzen A."/>
            <person name="Clum A."/>
            <person name="Drula E."/>
            <person name="Henrissat B."/>
            <person name="Kohler A."/>
            <person name="Grigoriev I.V."/>
            <person name="Martin F.M."/>
            <person name="Hacquard S."/>
        </authorList>
    </citation>
    <scope>NUCLEOTIDE SEQUENCE [LARGE SCALE GENOMIC DNA]</scope>
    <source>
        <strain evidence="2 3">MPI-SDFR-AT-0080</strain>
    </source>
</reference>
<accession>A0ABQ8GD41</accession>
<proteinExistence type="predicted"/>
<evidence type="ECO:0000313" key="3">
    <source>
        <dbReference type="Proteomes" id="UP000774617"/>
    </source>
</evidence>
<keyword evidence="3" id="KW-1185">Reference proteome</keyword>
<feature type="region of interest" description="Disordered" evidence="1">
    <location>
        <begin position="47"/>
        <end position="69"/>
    </location>
</feature>
<sequence>MTSSANFGENPTQVRAQEVEREKRKCPARPCFVDAQMWSTDFREKMDTRAGSGSGQRIGPGGESTATSFGPIHAQITTAFFSMPRCWDRKAKERDGPLSEIARLFGGPVDLKVSYVLLRCRHAGGRRSVLAGRQQTLKYPEAPSGSAIAASPFRDGRIILAMTWHRHYGPGSGRRQRCEGVQLSCGGRFLLALPVHRSRSTAWRDGGSSHDAISRIRQRALRYATPSLQPPLPLIGPPLVSTGPRSACRFFLPKRDSRCRVPRAVQPDSHGPARYILPRRRTACCLYCGTPRYAVQR</sequence>
<dbReference type="Proteomes" id="UP000774617">
    <property type="component" value="Unassembled WGS sequence"/>
</dbReference>
<evidence type="ECO:0000313" key="2">
    <source>
        <dbReference type="EMBL" id="KAH7052270.1"/>
    </source>
</evidence>
<evidence type="ECO:0000256" key="1">
    <source>
        <dbReference type="SAM" id="MobiDB-lite"/>
    </source>
</evidence>
<dbReference type="EMBL" id="JAGTJR010000011">
    <property type="protein sequence ID" value="KAH7052270.1"/>
    <property type="molecule type" value="Genomic_DNA"/>
</dbReference>
<feature type="region of interest" description="Disordered" evidence="1">
    <location>
        <begin position="1"/>
        <end position="21"/>
    </location>
</feature>